<dbReference type="AlphaFoldDB" id="A0A9P9I9Z1"/>
<reference evidence="3" key="1">
    <citation type="journal article" date="2021" name="Nat. Commun.">
        <title>Genetic determinants of endophytism in the Arabidopsis root mycobiome.</title>
        <authorList>
            <person name="Mesny F."/>
            <person name="Miyauchi S."/>
            <person name="Thiergart T."/>
            <person name="Pickel B."/>
            <person name="Atanasova L."/>
            <person name="Karlsson M."/>
            <person name="Huettel B."/>
            <person name="Barry K.W."/>
            <person name="Haridas S."/>
            <person name="Chen C."/>
            <person name="Bauer D."/>
            <person name="Andreopoulos W."/>
            <person name="Pangilinan J."/>
            <person name="LaButti K."/>
            <person name="Riley R."/>
            <person name="Lipzen A."/>
            <person name="Clum A."/>
            <person name="Drula E."/>
            <person name="Henrissat B."/>
            <person name="Kohler A."/>
            <person name="Grigoriev I.V."/>
            <person name="Martin F.M."/>
            <person name="Hacquard S."/>
        </authorList>
    </citation>
    <scope>NUCLEOTIDE SEQUENCE</scope>
    <source>
        <strain evidence="3">MPI-CAGE-CH-0243</strain>
    </source>
</reference>
<evidence type="ECO:0000313" key="3">
    <source>
        <dbReference type="EMBL" id="KAH7113236.1"/>
    </source>
</evidence>
<sequence>MTISEESTPASSPRISPELSRASTPGTEGDTLFDYSSDNEQYVLVTGGLGFIGSHTVLELLKAGHNVVVVDDLSNCFSDVFSRILKAANLHYDRINRACPKAIFHNVNYRDEPAMRSILDSFISPQINTANSTRVSNIVGVIHFAAFKAVEESINHPLKYYKNNISGLVDFITLLDEYSIKTFIFSSSAAVYGSLADGSFRLREEHCVHENGTFTDIDGTEKITQPGYIGITSPYGRTKFFGEAILSDIATSDPSWNIVGLRYFNPIGCDASGLLGEDPKGVPSNLLPVVVKVMTGQLPELAVYGNDWDTADGTAIRDFIHVSDLARGHTAALFAAQAGRIQNGFRTFNLGTGTGYSIMEVVDAMESVSRRSIPTKIADRRAGDVQASIAAADRARLELGWETKESLVDACQDTCNYLTIWGKMGSTTA</sequence>
<evidence type="ECO:0000313" key="4">
    <source>
        <dbReference type="Proteomes" id="UP000700596"/>
    </source>
</evidence>
<comment type="caution">
    <text evidence="3">The sequence shown here is derived from an EMBL/GenBank/DDBJ whole genome shotgun (WGS) entry which is preliminary data.</text>
</comment>
<proteinExistence type="predicted"/>
<organism evidence="3 4">
    <name type="scientific">Dendryphion nanum</name>
    <dbReference type="NCBI Taxonomy" id="256645"/>
    <lineage>
        <taxon>Eukaryota</taxon>
        <taxon>Fungi</taxon>
        <taxon>Dikarya</taxon>
        <taxon>Ascomycota</taxon>
        <taxon>Pezizomycotina</taxon>
        <taxon>Dothideomycetes</taxon>
        <taxon>Pleosporomycetidae</taxon>
        <taxon>Pleosporales</taxon>
        <taxon>Torulaceae</taxon>
        <taxon>Dendryphion</taxon>
    </lineage>
</organism>
<feature type="domain" description="NAD-dependent epimerase/dehydratase" evidence="2">
    <location>
        <begin position="43"/>
        <end position="342"/>
    </location>
</feature>
<dbReference type="EMBL" id="JAGMWT010000019">
    <property type="protein sequence ID" value="KAH7113236.1"/>
    <property type="molecule type" value="Genomic_DNA"/>
</dbReference>
<dbReference type="GO" id="GO:0005829">
    <property type="term" value="C:cytosol"/>
    <property type="evidence" value="ECO:0007669"/>
    <property type="project" value="TreeGrafter"/>
</dbReference>
<evidence type="ECO:0000259" key="2">
    <source>
        <dbReference type="Pfam" id="PF01370"/>
    </source>
</evidence>
<dbReference type="Gene3D" id="3.90.25.10">
    <property type="entry name" value="UDP-galactose 4-epimerase, domain 1"/>
    <property type="match status" value="1"/>
</dbReference>
<dbReference type="Gene3D" id="3.40.50.720">
    <property type="entry name" value="NAD(P)-binding Rossmann-like Domain"/>
    <property type="match status" value="1"/>
</dbReference>
<keyword evidence="4" id="KW-1185">Reference proteome</keyword>
<dbReference type="FunFam" id="3.40.50.720:FF:000418">
    <property type="entry name" value="UDP-glucose 4-epimerase 5"/>
    <property type="match status" value="1"/>
</dbReference>
<protein>
    <submittedName>
        <fullName evidence="3">UDP-glucose 4-epimerase</fullName>
    </submittedName>
</protein>
<dbReference type="Proteomes" id="UP000700596">
    <property type="component" value="Unassembled WGS sequence"/>
</dbReference>
<dbReference type="GO" id="GO:0003978">
    <property type="term" value="F:UDP-glucose 4-epimerase activity"/>
    <property type="evidence" value="ECO:0007669"/>
    <property type="project" value="TreeGrafter"/>
</dbReference>
<dbReference type="PANTHER" id="PTHR43725">
    <property type="entry name" value="UDP-GLUCOSE 4-EPIMERASE"/>
    <property type="match status" value="1"/>
</dbReference>
<dbReference type="Pfam" id="PF01370">
    <property type="entry name" value="Epimerase"/>
    <property type="match status" value="1"/>
</dbReference>
<dbReference type="PANTHER" id="PTHR43725:SF3">
    <property type="entry name" value="UDP-GLUCOSE 4-EPIMERASE (EUROFUNG)"/>
    <property type="match status" value="1"/>
</dbReference>
<dbReference type="InterPro" id="IPR001509">
    <property type="entry name" value="Epimerase_deHydtase"/>
</dbReference>
<dbReference type="SUPFAM" id="SSF51735">
    <property type="entry name" value="NAD(P)-binding Rossmann-fold domains"/>
    <property type="match status" value="1"/>
</dbReference>
<dbReference type="OrthoDB" id="9402762at2759"/>
<dbReference type="InterPro" id="IPR036291">
    <property type="entry name" value="NAD(P)-bd_dom_sf"/>
</dbReference>
<dbReference type="PRINTS" id="PR01713">
    <property type="entry name" value="NUCEPIMERASE"/>
</dbReference>
<gene>
    <name evidence="3" type="ORF">B0J11DRAFT_446188</name>
</gene>
<name>A0A9P9I9Z1_9PLEO</name>
<evidence type="ECO:0000256" key="1">
    <source>
        <dbReference type="SAM" id="MobiDB-lite"/>
    </source>
</evidence>
<feature type="compositionally biased region" description="Polar residues" evidence="1">
    <location>
        <begin position="1"/>
        <end position="14"/>
    </location>
</feature>
<dbReference type="GO" id="GO:0005996">
    <property type="term" value="P:monosaccharide metabolic process"/>
    <property type="evidence" value="ECO:0007669"/>
    <property type="project" value="TreeGrafter"/>
</dbReference>
<accession>A0A9P9I9Z1</accession>
<feature type="region of interest" description="Disordered" evidence="1">
    <location>
        <begin position="1"/>
        <end position="29"/>
    </location>
</feature>